<dbReference type="OrthoDB" id="2354158at2759"/>
<evidence type="ECO:0000313" key="2">
    <source>
        <dbReference type="Proteomes" id="UP000800035"/>
    </source>
</evidence>
<accession>A0A6A5U2K8</accession>
<name>A0A6A5U2K8_9PLEO</name>
<sequence>MDKPLTVNYHRNSTSLSSVADELLVMIVDHLRHDRNTLAKLSSTSHKFARLARPALYESIEVGEHDKAEKCGDAILLLRTLIEFESRLHVLPFIKDANITVFANVKTEWQSDRMLSYINRPNVHGECICDLSAVFLAERIPIDRGDRDYILPTEMTKALRGRQFSVYIGMLYMLVLAPCARPACESF</sequence>
<evidence type="ECO:0008006" key="3">
    <source>
        <dbReference type="Google" id="ProtNLM"/>
    </source>
</evidence>
<dbReference type="Proteomes" id="UP000800035">
    <property type="component" value="Unassembled WGS sequence"/>
</dbReference>
<dbReference type="EMBL" id="ML976987">
    <property type="protein sequence ID" value="KAF1958189.1"/>
    <property type="molecule type" value="Genomic_DNA"/>
</dbReference>
<keyword evidence="2" id="KW-1185">Reference proteome</keyword>
<protein>
    <recommendedName>
        <fullName evidence="3">F-box domain-containing protein</fullName>
    </recommendedName>
</protein>
<gene>
    <name evidence="1" type="ORF">CC80DRAFT_546429</name>
</gene>
<dbReference type="AlphaFoldDB" id="A0A6A5U2K8"/>
<proteinExistence type="predicted"/>
<reference evidence="1" key="1">
    <citation type="journal article" date="2020" name="Stud. Mycol.">
        <title>101 Dothideomycetes genomes: a test case for predicting lifestyles and emergence of pathogens.</title>
        <authorList>
            <person name="Haridas S."/>
            <person name="Albert R."/>
            <person name="Binder M."/>
            <person name="Bloem J."/>
            <person name="Labutti K."/>
            <person name="Salamov A."/>
            <person name="Andreopoulos B."/>
            <person name="Baker S."/>
            <person name="Barry K."/>
            <person name="Bills G."/>
            <person name="Bluhm B."/>
            <person name="Cannon C."/>
            <person name="Castanera R."/>
            <person name="Culley D."/>
            <person name="Daum C."/>
            <person name="Ezra D."/>
            <person name="Gonzalez J."/>
            <person name="Henrissat B."/>
            <person name="Kuo A."/>
            <person name="Liang C."/>
            <person name="Lipzen A."/>
            <person name="Lutzoni F."/>
            <person name="Magnuson J."/>
            <person name="Mondo S."/>
            <person name="Nolan M."/>
            <person name="Ohm R."/>
            <person name="Pangilinan J."/>
            <person name="Park H.-J."/>
            <person name="Ramirez L."/>
            <person name="Alfaro M."/>
            <person name="Sun H."/>
            <person name="Tritt A."/>
            <person name="Yoshinaga Y."/>
            <person name="Zwiers L.-H."/>
            <person name="Turgeon B."/>
            <person name="Goodwin S."/>
            <person name="Spatafora J."/>
            <person name="Crous P."/>
            <person name="Grigoriev I."/>
        </authorList>
    </citation>
    <scope>NUCLEOTIDE SEQUENCE</scope>
    <source>
        <strain evidence="1">CBS 675.92</strain>
    </source>
</reference>
<organism evidence="1 2">
    <name type="scientific">Byssothecium circinans</name>
    <dbReference type="NCBI Taxonomy" id="147558"/>
    <lineage>
        <taxon>Eukaryota</taxon>
        <taxon>Fungi</taxon>
        <taxon>Dikarya</taxon>
        <taxon>Ascomycota</taxon>
        <taxon>Pezizomycotina</taxon>
        <taxon>Dothideomycetes</taxon>
        <taxon>Pleosporomycetidae</taxon>
        <taxon>Pleosporales</taxon>
        <taxon>Massarineae</taxon>
        <taxon>Massarinaceae</taxon>
        <taxon>Byssothecium</taxon>
    </lineage>
</organism>
<evidence type="ECO:0000313" key="1">
    <source>
        <dbReference type="EMBL" id="KAF1958189.1"/>
    </source>
</evidence>